<keyword evidence="2" id="KW-1185">Reference proteome</keyword>
<evidence type="ECO:0008006" key="3">
    <source>
        <dbReference type="Google" id="ProtNLM"/>
    </source>
</evidence>
<proteinExistence type="predicted"/>
<dbReference type="Proteomes" id="UP000198211">
    <property type="component" value="Unassembled WGS sequence"/>
</dbReference>
<reference evidence="2" key="1">
    <citation type="submission" date="2017-03" db="EMBL/GenBank/DDBJ databases">
        <title>Phytopthora megakarya and P. palmivora, two closely related causual agents of cacao black pod achieved similar genome size and gene model numbers by different mechanisms.</title>
        <authorList>
            <person name="Ali S."/>
            <person name="Shao J."/>
            <person name="Larry D.J."/>
            <person name="Kronmiller B."/>
            <person name="Shen D."/>
            <person name="Strem M.D."/>
            <person name="Melnick R.L."/>
            <person name="Guiltinan M.J."/>
            <person name="Tyler B.M."/>
            <person name="Meinhardt L.W."/>
            <person name="Bailey B.A."/>
        </authorList>
    </citation>
    <scope>NUCLEOTIDE SEQUENCE [LARGE SCALE GENOMIC DNA]</scope>
    <source>
        <strain evidence="2">zdho120</strain>
    </source>
</reference>
<dbReference type="AlphaFoldDB" id="A0A225UZI0"/>
<dbReference type="OrthoDB" id="105565at2759"/>
<organism evidence="1 2">
    <name type="scientific">Phytophthora megakarya</name>
    <dbReference type="NCBI Taxonomy" id="4795"/>
    <lineage>
        <taxon>Eukaryota</taxon>
        <taxon>Sar</taxon>
        <taxon>Stramenopiles</taxon>
        <taxon>Oomycota</taxon>
        <taxon>Peronosporomycetes</taxon>
        <taxon>Peronosporales</taxon>
        <taxon>Peronosporaceae</taxon>
        <taxon>Phytophthora</taxon>
    </lineage>
</organism>
<accession>A0A225UZI0</accession>
<protein>
    <recommendedName>
        <fullName evidence="3">Retrotransposon gag domain-containing protein</fullName>
    </recommendedName>
</protein>
<evidence type="ECO:0000313" key="1">
    <source>
        <dbReference type="EMBL" id="OWY97996.1"/>
    </source>
</evidence>
<gene>
    <name evidence="1" type="ORF">PHMEG_00031350</name>
</gene>
<dbReference type="EMBL" id="NBNE01009863">
    <property type="protein sequence ID" value="OWY97996.1"/>
    <property type="molecule type" value="Genomic_DNA"/>
</dbReference>
<sequence length="120" mass="14868">MNRWKRFVKAFREEYRKAKTPDSEYYYTTFQKKNETPREFYYRFNKIADKRTRQTLTSNIACHRHLKVFIKKLKDTQLKSTLQDQRIRSLKDLEHILKQHEGIWWSDDHEAPFERPSQEV</sequence>
<evidence type="ECO:0000313" key="2">
    <source>
        <dbReference type="Proteomes" id="UP000198211"/>
    </source>
</evidence>
<comment type="caution">
    <text evidence="1">The sequence shown here is derived from an EMBL/GenBank/DDBJ whole genome shotgun (WGS) entry which is preliminary data.</text>
</comment>
<name>A0A225UZI0_9STRA</name>